<sequence length="240" mass="24846">MPRLHGVAALAREPRAAAAACVLGAPRCLRACVHVRGRARCFSAHVQRVRVSGPHFALLRAGTRPPGTGTLSLPGGSKGSSAGLSQLLRTNLQGLADALTRGGMCEIAISSAGTAPALYGHFEADRSSLREASCALSDERHPPRPPHTDEGPDAATPPVVTNKNVSRQSHMLPAARGWEGRWGAKSPQVRTTALEDDAWSGVPGQIPSDSQEAHLGEVAGGDEKGEGSGLAKEGPSSGQR</sequence>
<feature type="compositionally biased region" description="Basic and acidic residues" evidence="1">
    <location>
        <begin position="137"/>
        <end position="150"/>
    </location>
</feature>
<feature type="compositionally biased region" description="Basic and acidic residues" evidence="1">
    <location>
        <begin position="211"/>
        <end position="226"/>
    </location>
</feature>
<feature type="compositionally biased region" description="Polar residues" evidence="1">
    <location>
        <begin position="159"/>
        <end position="169"/>
    </location>
</feature>
<reference evidence="2" key="1">
    <citation type="submission" date="2023-04" db="EMBL/GenBank/DDBJ databases">
        <authorList>
            <consortium name="ELIXIR-Norway"/>
        </authorList>
    </citation>
    <scope>NUCLEOTIDE SEQUENCE [LARGE SCALE GENOMIC DNA]</scope>
</reference>
<feature type="region of interest" description="Disordered" evidence="1">
    <location>
        <begin position="130"/>
        <end position="240"/>
    </location>
</feature>
<protein>
    <submittedName>
        <fullName evidence="2">Uncharacterized protein</fullName>
    </submittedName>
</protein>
<name>A0ABN8YKM7_RANTA</name>
<dbReference type="Proteomes" id="UP001176941">
    <property type="component" value="Chromosome 20"/>
</dbReference>
<gene>
    <name evidence="2" type="ORF">MRATA1EN1_LOCUS11077</name>
</gene>
<evidence type="ECO:0000256" key="1">
    <source>
        <dbReference type="SAM" id="MobiDB-lite"/>
    </source>
</evidence>
<proteinExistence type="predicted"/>
<organism evidence="2 3">
    <name type="scientific">Rangifer tarandus platyrhynchus</name>
    <name type="common">Svalbard reindeer</name>
    <dbReference type="NCBI Taxonomy" id="3082113"/>
    <lineage>
        <taxon>Eukaryota</taxon>
        <taxon>Metazoa</taxon>
        <taxon>Chordata</taxon>
        <taxon>Craniata</taxon>
        <taxon>Vertebrata</taxon>
        <taxon>Euteleostomi</taxon>
        <taxon>Mammalia</taxon>
        <taxon>Eutheria</taxon>
        <taxon>Laurasiatheria</taxon>
        <taxon>Artiodactyla</taxon>
        <taxon>Ruminantia</taxon>
        <taxon>Pecora</taxon>
        <taxon>Cervidae</taxon>
        <taxon>Odocoileinae</taxon>
        <taxon>Rangifer</taxon>
    </lineage>
</organism>
<feature type="compositionally biased region" description="Low complexity" evidence="1">
    <location>
        <begin position="62"/>
        <end position="82"/>
    </location>
</feature>
<feature type="region of interest" description="Disordered" evidence="1">
    <location>
        <begin position="61"/>
        <end position="82"/>
    </location>
</feature>
<dbReference type="EMBL" id="OX459956">
    <property type="protein sequence ID" value="CAI9162115.1"/>
    <property type="molecule type" value="Genomic_DNA"/>
</dbReference>
<accession>A0ABN8YKM7</accession>
<keyword evidence="3" id="KW-1185">Reference proteome</keyword>
<evidence type="ECO:0000313" key="3">
    <source>
        <dbReference type="Proteomes" id="UP001176941"/>
    </source>
</evidence>
<evidence type="ECO:0000313" key="2">
    <source>
        <dbReference type="EMBL" id="CAI9162115.1"/>
    </source>
</evidence>